<dbReference type="AlphaFoldDB" id="A4J932"/>
<reference evidence="2 3" key="1">
    <citation type="submission" date="2007-03" db="EMBL/GenBank/DDBJ databases">
        <title>Complete sequence of Desulfotomaculum reducens MI-1.</title>
        <authorList>
            <consortium name="US DOE Joint Genome Institute"/>
            <person name="Copeland A."/>
            <person name="Lucas S."/>
            <person name="Lapidus A."/>
            <person name="Barry K."/>
            <person name="Detter J.C."/>
            <person name="Glavina del Rio T."/>
            <person name="Hammon N."/>
            <person name="Israni S."/>
            <person name="Dalin E."/>
            <person name="Tice H."/>
            <person name="Pitluck S."/>
            <person name="Sims D."/>
            <person name="Brettin T."/>
            <person name="Bruce D."/>
            <person name="Han C."/>
            <person name="Tapia R."/>
            <person name="Schmutz J."/>
            <person name="Larimer F."/>
            <person name="Land M."/>
            <person name="Hauser L."/>
            <person name="Kyrpides N."/>
            <person name="Kim E."/>
            <person name="Tebo B.M."/>
            <person name="Richardson P."/>
        </authorList>
    </citation>
    <scope>NUCLEOTIDE SEQUENCE [LARGE SCALE GENOMIC DNA]</scope>
    <source>
        <strain evidence="2 3">MI-1</strain>
    </source>
</reference>
<evidence type="ECO:0000256" key="1">
    <source>
        <dbReference type="SAM" id="Phobius"/>
    </source>
</evidence>
<dbReference type="OrthoDB" id="1787534at2"/>
<organism evidence="2 3">
    <name type="scientific">Desulforamulus reducens (strain ATCC BAA-1160 / DSM 100696 / MI-1)</name>
    <name type="common">Desulfotomaculum reducens</name>
    <dbReference type="NCBI Taxonomy" id="349161"/>
    <lineage>
        <taxon>Bacteria</taxon>
        <taxon>Bacillati</taxon>
        <taxon>Bacillota</taxon>
        <taxon>Clostridia</taxon>
        <taxon>Eubacteriales</taxon>
        <taxon>Peptococcaceae</taxon>
        <taxon>Desulforamulus</taxon>
    </lineage>
</organism>
<keyword evidence="1" id="KW-0812">Transmembrane</keyword>
<sequence length="69" mass="7510">MTLELSLARQVAALETDVSHLKEGQGQQVEALERLEARLDQILMWLLGLLGGVATSLILLLLNLTTGKL</sequence>
<keyword evidence="1" id="KW-1133">Transmembrane helix</keyword>
<dbReference type="KEGG" id="drm:Dred_3083"/>
<name>A4J932_DESRM</name>
<feature type="transmembrane region" description="Helical" evidence="1">
    <location>
        <begin position="42"/>
        <end position="64"/>
    </location>
</feature>
<dbReference type="HOGENOM" id="CLU_2769043_0_0_9"/>
<evidence type="ECO:0000313" key="3">
    <source>
        <dbReference type="Proteomes" id="UP000001556"/>
    </source>
</evidence>
<evidence type="ECO:0000313" key="2">
    <source>
        <dbReference type="EMBL" id="ABO51585.1"/>
    </source>
</evidence>
<accession>A4J932</accession>
<dbReference type="Proteomes" id="UP000001556">
    <property type="component" value="Chromosome"/>
</dbReference>
<dbReference type="EMBL" id="CP000612">
    <property type="protein sequence ID" value="ABO51585.1"/>
    <property type="molecule type" value="Genomic_DNA"/>
</dbReference>
<keyword evidence="1" id="KW-0472">Membrane</keyword>
<proteinExistence type="predicted"/>
<gene>
    <name evidence="2" type="ordered locus">Dred_3083</name>
</gene>
<keyword evidence="3" id="KW-1185">Reference proteome</keyword>
<protein>
    <submittedName>
        <fullName evidence="2">Uncharacterized protein</fullName>
    </submittedName>
</protein>
<dbReference type="RefSeq" id="WP_011879374.1">
    <property type="nucleotide sequence ID" value="NC_009253.1"/>
</dbReference>
<dbReference type="STRING" id="349161.Dred_3083"/>